<proteinExistence type="predicted"/>
<dbReference type="Gene3D" id="2.40.110.10">
    <property type="entry name" value="Butyryl-CoA Dehydrogenase, subunit A, domain 2"/>
    <property type="match status" value="1"/>
</dbReference>
<dbReference type="PANTHER" id="PTHR43292:SF3">
    <property type="entry name" value="ACYL-COA DEHYDROGENASE FADE29"/>
    <property type="match status" value="1"/>
</dbReference>
<feature type="domain" description="Acyl-CoA oxidase/dehydrogenase middle" evidence="2">
    <location>
        <begin position="130"/>
        <end position="175"/>
    </location>
</feature>
<dbReference type="InterPro" id="IPR037069">
    <property type="entry name" value="AcylCoA_DH/ox_N_sf"/>
</dbReference>
<evidence type="ECO:0008006" key="5">
    <source>
        <dbReference type="Google" id="ProtNLM"/>
    </source>
</evidence>
<gene>
    <name evidence="4" type="ORF">S01H1_22601</name>
</gene>
<name>X0UNY6_9ZZZZ</name>
<keyword evidence="1" id="KW-0560">Oxidoreductase</keyword>
<dbReference type="InterPro" id="IPR052161">
    <property type="entry name" value="Mycobact_Acyl-CoA_DH"/>
</dbReference>
<protein>
    <recommendedName>
        <fullName evidence="5">Acyl-CoA dehydrogenase</fullName>
    </recommendedName>
</protein>
<evidence type="ECO:0000313" key="4">
    <source>
        <dbReference type="EMBL" id="GAF90220.1"/>
    </source>
</evidence>
<dbReference type="EMBL" id="BARS01012791">
    <property type="protein sequence ID" value="GAF90220.1"/>
    <property type="molecule type" value="Genomic_DNA"/>
</dbReference>
<dbReference type="Gene3D" id="1.10.540.10">
    <property type="entry name" value="Acyl-CoA dehydrogenase/oxidase, N-terminal domain"/>
    <property type="match status" value="1"/>
</dbReference>
<dbReference type="GO" id="GO:0016627">
    <property type="term" value="F:oxidoreductase activity, acting on the CH-CH group of donors"/>
    <property type="evidence" value="ECO:0007669"/>
    <property type="project" value="InterPro"/>
</dbReference>
<organism evidence="4">
    <name type="scientific">marine sediment metagenome</name>
    <dbReference type="NCBI Taxonomy" id="412755"/>
    <lineage>
        <taxon>unclassified sequences</taxon>
        <taxon>metagenomes</taxon>
        <taxon>ecological metagenomes</taxon>
    </lineage>
</organism>
<dbReference type="GO" id="GO:0050660">
    <property type="term" value="F:flavin adenine dinucleotide binding"/>
    <property type="evidence" value="ECO:0007669"/>
    <property type="project" value="InterPro"/>
</dbReference>
<dbReference type="Pfam" id="PF02770">
    <property type="entry name" value="Acyl-CoA_dh_M"/>
    <property type="match status" value="1"/>
</dbReference>
<dbReference type="PANTHER" id="PTHR43292">
    <property type="entry name" value="ACYL-COA DEHYDROGENASE"/>
    <property type="match status" value="1"/>
</dbReference>
<feature type="non-terminal residue" evidence="4">
    <location>
        <position position="177"/>
    </location>
</feature>
<dbReference type="InterPro" id="IPR006091">
    <property type="entry name" value="Acyl-CoA_Oxase/DH_mid-dom"/>
</dbReference>
<evidence type="ECO:0000259" key="2">
    <source>
        <dbReference type="Pfam" id="PF02770"/>
    </source>
</evidence>
<evidence type="ECO:0000256" key="1">
    <source>
        <dbReference type="ARBA" id="ARBA00023002"/>
    </source>
</evidence>
<dbReference type="SUPFAM" id="SSF56645">
    <property type="entry name" value="Acyl-CoA dehydrogenase NM domain-like"/>
    <property type="match status" value="1"/>
</dbReference>
<dbReference type="InterPro" id="IPR046373">
    <property type="entry name" value="Acyl-CoA_Oxase/DH_mid-dom_sf"/>
</dbReference>
<dbReference type="InterPro" id="IPR013786">
    <property type="entry name" value="AcylCoA_DH/ox_N"/>
</dbReference>
<comment type="caution">
    <text evidence="4">The sequence shown here is derived from an EMBL/GenBank/DDBJ whole genome shotgun (WGS) entry which is preliminary data.</text>
</comment>
<dbReference type="InterPro" id="IPR009100">
    <property type="entry name" value="AcylCoA_DH/oxidase_NM_dom_sf"/>
</dbReference>
<dbReference type="GO" id="GO:0005886">
    <property type="term" value="C:plasma membrane"/>
    <property type="evidence" value="ECO:0007669"/>
    <property type="project" value="TreeGrafter"/>
</dbReference>
<dbReference type="Pfam" id="PF02771">
    <property type="entry name" value="Acyl-CoA_dh_N"/>
    <property type="match status" value="1"/>
</dbReference>
<evidence type="ECO:0000259" key="3">
    <source>
        <dbReference type="Pfam" id="PF02771"/>
    </source>
</evidence>
<reference evidence="4" key="1">
    <citation type="journal article" date="2014" name="Front. Microbiol.">
        <title>High frequency of phylogenetically diverse reductive dehalogenase-homologous genes in deep subseafloor sedimentary metagenomes.</title>
        <authorList>
            <person name="Kawai M."/>
            <person name="Futagami T."/>
            <person name="Toyoda A."/>
            <person name="Takaki Y."/>
            <person name="Nishi S."/>
            <person name="Hori S."/>
            <person name="Arai W."/>
            <person name="Tsubouchi T."/>
            <person name="Morono Y."/>
            <person name="Uchiyama I."/>
            <person name="Ito T."/>
            <person name="Fujiyama A."/>
            <person name="Inagaki F."/>
            <person name="Takami H."/>
        </authorList>
    </citation>
    <scope>NUCLEOTIDE SEQUENCE</scope>
    <source>
        <strain evidence="4">Expedition CK06-06</strain>
    </source>
</reference>
<sequence>MDFQFTPEQEALRQEVRDWLRKAIPPRWTDMGVALWEEDDEIWAIARDFERKLAGKGWLAPGYPSKYGGIDATSMEQAILSEEKAYAGAPAMLSDVLAAGWVGPTILLFGTEEQKEKYVGGIGRGELVFCLGYSEPEAGSDLAAVQTLAVEDGDHYILNGQKIFTSLAHRADYCWLV</sequence>
<dbReference type="AlphaFoldDB" id="X0UNY6"/>
<accession>X0UNY6</accession>
<feature type="domain" description="Acyl-CoA dehydrogenase/oxidase N-terminal" evidence="3">
    <location>
        <begin position="6"/>
        <end position="126"/>
    </location>
</feature>